<keyword evidence="2" id="KW-0238">DNA-binding</keyword>
<evidence type="ECO:0000259" key="4">
    <source>
        <dbReference type="PROSITE" id="PS01124"/>
    </source>
</evidence>
<evidence type="ECO:0000313" key="6">
    <source>
        <dbReference type="Proteomes" id="UP000192132"/>
    </source>
</evidence>
<dbReference type="STRING" id="1907941.BKE30_11855"/>
<feature type="domain" description="HTH araC/xylS-type" evidence="4">
    <location>
        <begin position="242"/>
        <end position="339"/>
    </location>
</feature>
<dbReference type="GO" id="GO:0005829">
    <property type="term" value="C:cytosol"/>
    <property type="evidence" value="ECO:0007669"/>
    <property type="project" value="TreeGrafter"/>
</dbReference>
<dbReference type="InterPro" id="IPR018060">
    <property type="entry name" value="HTH_AraC"/>
</dbReference>
<dbReference type="SMART" id="SM00342">
    <property type="entry name" value="HTH_ARAC"/>
    <property type="match status" value="1"/>
</dbReference>
<evidence type="ECO:0000256" key="2">
    <source>
        <dbReference type="ARBA" id="ARBA00023125"/>
    </source>
</evidence>
<dbReference type="PANTHER" id="PTHR47894:SF1">
    <property type="entry name" value="HTH-TYPE TRANSCRIPTIONAL REGULATOR VQSM"/>
    <property type="match status" value="1"/>
</dbReference>
<dbReference type="OrthoDB" id="5582699at2"/>
<reference evidence="5 6" key="1">
    <citation type="submission" date="2016-10" db="EMBL/GenBank/DDBJ databases">
        <title>Draft Genome sequence of Alkanindiges sp. strain H1.</title>
        <authorList>
            <person name="Subhash Y."/>
            <person name="Lee S."/>
        </authorList>
    </citation>
    <scope>NUCLEOTIDE SEQUENCE [LARGE SCALE GENOMIC DNA]</scope>
    <source>
        <strain evidence="5 6">H1</strain>
    </source>
</reference>
<proteinExistence type="predicted"/>
<evidence type="ECO:0000313" key="5">
    <source>
        <dbReference type="EMBL" id="ONG38630.1"/>
    </source>
</evidence>
<keyword evidence="6" id="KW-1185">Reference proteome</keyword>
<dbReference type="EMBL" id="MLCN01000030">
    <property type="protein sequence ID" value="ONG38630.1"/>
    <property type="molecule type" value="Genomic_DNA"/>
</dbReference>
<dbReference type="Gene3D" id="1.10.10.60">
    <property type="entry name" value="Homeodomain-like"/>
    <property type="match status" value="1"/>
</dbReference>
<comment type="caution">
    <text evidence="5">The sequence shown here is derived from an EMBL/GenBank/DDBJ whole genome shotgun (WGS) entry which is preliminary data.</text>
</comment>
<dbReference type="SUPFAM" id="SSF46689">
    <property type="entry name" value="Homeodomain-like"/>
    <property type="match status" value="1"/>
</dbReference>
<sequence length="348" mass="39789">MAKRSVLGLLYLLQGLQAAGEDMQAILHNLALDITQLDPSAAIDLELEYAIQKQLVGQIRHPAIGLYIGQQFNLAGYGPLLMLLMTSPDLQAAMRLGVYYQKITFLFGKLALSQQQDLTILTYDSLETDPVLHRFRADAEIAGTLKLLKDMQAALGMQIPLERIDLPFSTPRNEHILQQYQQFYEVPLYFDQPYGAFYCKTANLNLPIMVADAATHQRYRQQCDEVLQQYLQEEQQGVSIKEQVLDYLKMQRHFLPPIAAVATALGLSERTLRYRLAEQDTSFRKLRDQLRFEQACQLLLSSNDSIEQIAEKLHYNEASAFAHAFMRWSEQSPKQYRKAQQGKQAVKK</sequence>
<dbReference type="Pfam" id="PF12833">
    <property type="entry name" value="HTH_18"/>
    <property type="match status" value="1"/>
</dbReference>
<dbReference type="GO" id="GO:0000976">
    <property type="term" value="F:transcription cis-regulatory region binding"/>
    <property type="evidence" value="ECO:0007669"/>
    <property type="project" value="TreeGrafter"/>
</dbReference>
<name>A0A1S8CT97_9GAMM</name>
<dbReference type="PROSITE" id="PS01124">
    <property type="entry name" value="HTH_ARAC_FAMILY_2"/>
    <property type="match status" value="1"/>
</dbReference>
<evidence type="ECO:0000256" key="1">
    <source>
        <dbReference type="ARBA" id="ARBA00023015"/>
    </source>
</evidence>
<protein>
    <recommendedName>
        <fullName evidence="4">HTH araC/xylS-type domain-containing protein</fullName>
    </recommendedName>
</protein>
<evidence type="ECO:0000256" key="3">
    <source>
        <dbReference type="ARBA" id="ARBA00023163"/>
    </source>
</evidence>
<keyword evidence="3" id="KW-0804">Transcription</keyword>
<dbReference type="GO" id="GO:0003700">
    <property type="term" value="F:DNA-binding transcription factor activity"/>
    <property type="evidence" value="ECO:0007669"/>
    <property type="project" value="InterPro"/>
</dbReference>
<gene>
    <name evidence="5" type="ORF">BKE30_11855</name>
</gene>
<dbReference type="PANTHER" id="PTHR47894">
    <property type="entry name" value="HTH-TYPE TRANSCRIPTIONAL REGULATOR GADX"/>
    <property type="match status" value="1"/>
</dbReference>
<dbReference type="AlphaFoldDB" id="A0A1S8CT97"/>
<keyword evidence="1" id="KW-0805">Transcription regulation</keyword>
<dbReference type="InterPro" id="IPR009057">
    <property type="entry name" value="Homeodomain-like_sf"/>
</dbReference>
<dbReference type="Pfam" id="PF12625">
    <property type="entry name" value="Arabinose_bd"/>
    <property type="match status" value="1"/>
</dbReference>
<dbReference type="Proteomes" id="UP000192132">
    <property type="component" value="Unassembled WGS sequence"/>
</dbReference>
<organism evidence="5 6">
    <name type="scientific">Alkanindiges hydrocarboniclasticus</name>
    <dbReference type="NCBI Taxonomy" id="1907941"/>
    <lineage>
        <taxon>Bacteria</taxon>
        <taxon>Pseudomonadati</taxon>
        <taxon>Pseudomonadota</taxon>
        <taxon>Gammaproteobacteria</taxon>
        <taxon>Moraxellales</taxon>
        <taxon>Moraxellaceae</taxon>
        <taxon>Alkanindiges</taxon>
    </lineage>
</organism>
<dbReference type="InterPro" id="IPR032687">
    <property type="entry name" value="AraC-type_N"/>
</dbReference>
<accession>A0A1S8CT97</accession>
<dbReference type="RefSeq" id="WP_076878814.1">
    <property type="nucleotide sequence ID" value="NZ_MLCN01000030.1"/>
</dbReference>